<dbReference type="RefSeq" id="WP_378309367.1">
    <property type="nucleotide sequence ID" value="NZ_JBHUKS010000026.1"/>
</dbReference>
<gene>
    <name evidence="3" type="ORF">ACFSVL_31860</name>
</gene>
<dbReference type="Gene3D" id="3.10.129.10">
    <property type="entry name" value="Hotdog Thioesterase"/>
    <property type="match status" value="1"/>
</dbReference>
<dbReference type="SUPFAM" id="SSF54637">
    <property type="entry name" value="Thioesterase/thiol ester dehydrase-isomerase"/>
    <property type="match status" value="1"/>
</dbReference>
<evidence type="ECO:0000313" key="4">
    <source>
        <dbReference type="Proteomes" id="UP001597483"/>
    </source>
</evidence>
<name>A0ABW5HFS8_9PSEU</name>
<dbReference type="InterPro" id="IPR052342">
    <property type="entry name" value="MCH/BMMD"/>
</dbReference>
<evidence type="ECO:0000313" key="3">
    <source>
        <dbReference type="EMBL" id="MFD2472030.1"/>
    </source>
</evidence>
<dbReference type="PANTHER" id="PTHR43664">
    <property type="entry name" value="MONOAMINE OXIDASE-RELATED"/>
    <property type="match status" value="1"/>
</dbReference>
<reference evidence="4" key="1">
    <citation type="journal article" date="2019" name="Int. J. Syst. Evol. Microbiol.">
        <title>The Global Catalogue of Microorganisms (GCM) 10K type strain sequencing project: providing services to taxonomists for standard genome sequencing and annotation.</title>
        <authorList>
            <consortium name="The Broad Institute Genomics Platform"/>
            <consortium name="The Broad Institute Genome Sequencing Center for Infectious Disease"/>
            <person name="Wu L."/>
            <person name="Ma J."/>
        </authorList>
    </citation>
    <scope>NUCLEOTIDE SEQUENCE [LARGE SCALE GENOMIC DNA]</scope>
    <source>
        <strain evidence="4">CGMCC 4.7641</strain>
    </source>
</reference>
<dbReference type="Proteomes" id="UP001597483">
    <property type="component" value="Unassembled WGS sequence"/>
</dbReference>
<evidence type="ECO:0000259" key="2">
    <source>
        <dbReference type="Pfam" id="PF01575"/>
    </source>
</evidence>
<accession>A0ABW5HFS8</accession>
<dbReference type="InterPro" id="IPR002539">
    <property type="entry name" value="MaoC-like_dom"/>
</dbReference>
<organism evidence="3 4">
    <name type="scientific">Amycolatopsis silviterrae</name>
    <dbReference type="NCBI Taxonomy" id="1656914"/>
    <lineage>
        <taxon>Bacteria</taxon>
        <taxon>Bacillati</taxon>
        <taxon>Actinomycetota</taxon>
        <taxon>Actinomycetes</taxon>
        <taxon>Pseudonocardiales</taxon>
        <taxon>Pseudonocardiaceae</taxon>
        <taxon>Amycolatopsis</taxon>
    </lineage>
</organism>
<dbReference type="PANTHER" id="PTHR43664:SF1">
    <property type="entry name" value="BETA-METHYLMALYL-COA DEHYDRATASE"/>
    <property type="match status" value="1"/>
</dbReference>
<dbReference type="EMBL" id="JBHUKS010000026">
    <property type="protein sequence ID" value="MFD2472030.1"/>
    <property type="molecule type" value="Genomic_DNA"/>
</dbReference>
<evidence type="ECO:0000256" key="1">
    <source>
        <dbReference type="ARBA" id="ARBA00005254"/>
    </source>
</evidence>
<keyword evidence="4" id="KW-1185">Reference proteome</keyword>
<comment type="similarity">
    <text evidence="1">Belongs to the enoyl-CoA hydratase/isomerase family.</text>
</comment>
<dbReference type="InterPro" id="IPR029069">
    <property type="entry name" value="HotDog_dom_sf"/>
</dbReference>
<sequence>MGKWFEDLPAGHAFETPARTVTETDLVAFSGLSWDVHALHTDAEHARATPFGERIAHGALVLSMAVGLRARTGYFDDTLLAFLEIRSWQFLAPVRIGDTIRARNEVTEARRTSNPSRGVVVQRVEVVNQEDTVVQAGEMVSLMRCRE</sequence>
<feature type="domain" description="MaoC-like" evidence="2">
    <location>
        <begin position="11"/>
        <end position="123"/>
    </location>
</feature>
<protein>
    <submittedName>
        <fullName evidence="3">MaoC/PaaZ C-terminal domain-containing protein</fullName>
    </submittedName>
</protein>
<comment type="caution">
    <text evidence="3">The sequence shown here is derived from an EMBL/GenBank/DDBJ whole genome shotgun (WGS) entry which is preliminary data.</text>
</comment>
<dbReference type="Pfam" id="PF01575">
    <property type="entry name" value="MaoC_dehydratas"/>
    <property type="match status" value="1"/>
</dbReference>
<proteinExistence type="inferred from homology"/>